<gene>
    <name evidence="3" type="ORF">MGLY_15880</name>
</gene>
<organism evidence="3 4">
    <name type="scientific">Neomoorella glycerini</name>
    <dbReference type="NCBI Taxonomy" id="55779"/>
    <lineage>
        <taxon>Bacteria</taxon>
        <taxon>Bacillati</taxon>
        <taxon>Bacillota</taxon>
        <taxon>Clostridia</taxon>
        <taxon>Neomoorellales</taxon>
        <taxon>Neomoorellaceae</taxon>
        <taxon>Neomoorella</taxon>
    </lineage>
</organism>
<evidence type="ECO:0000259" key="2">
    <source>
        <dbReference type="Pfam" id="PF26618"/>
    </source>
</evidence>
<sequence length="200" mass="22297">MATEFRGITPELYHAIIAIVDQRMAEIKVTRADFDDLKDVVKELAEAQKRTEYKLEELAEAQKRTEAELQQLARQVGSLSATMGFGLEDIARVVLPGYLERNLGVKIDKLTRKYIDAGGEPVEIDLFGSGTKAGRPVTVLGEVKARIYSREVKTFARKVARVRASLQGEILKVMFGYLIHPSASELATREGIILVASYER</sequence>
<protein>
    <recommendedName>
        <fullName evidence="2">DUF8196 domain-containing protein</fullName>
    </recommendedName>
</protein>
<evidence type="ECO:0000256" key="1">
    <source>
        <dbReference type="SAM" id="Coils"/>
    </source>
</evidence>
<dbReference type="OrthoDB" id="9784940at2"/>
<feature type="coiled-coil region" evidence="1">
    <location>
        <begin position="41"/>
        <end position="75"/>
    </location>
</feature>
<dbReference type="Proteomes" id="UP000425916">
    <property type="component" value="Chromosome"/>
</dbReference>
<dbReference type="PANTHER" id="PTHR38753:SF1">
    <property type="entry name" value="SLR1441 PROTEIN"/>
    <property type="match status" value="1"/>
</dbReference>
<keyword evidence="1" id="KW-0175">Coiled coil</keyword>
<dbReference type="InterPro" id="IPR058509">
    <property type="entry name" value="DUF8196"/>
</dbReference>
<keyword evidence="4" id="KW-1185">Reference proteome</keyword>
<evidence type="ECO:0000313" key="4">
    <source>
        <dbReference type="Proteomes" id="UP000425916"/>
    </source>
</evidence>
<name>A0A6I5ZQI0_9FIRM</name>
<accession>A0A6I5ZQI0</accession>
<dbReference type="AlphaFoldDB" id="A0A6I5ZQI0"/>
<dbReference type="RefSeq" id="WP_156272866.1">
    <property type="nucleotide sequence ID" value="NZ_CP046244.1"/>
</dbReference>
<reference evidence="3 4" key="1">
    <citation type="submission" date="2019-11" db="EMBL/GenBank/DDBJ databases">
        <title>Genome sequence of Moorella glycerini DSM11254.</title>
        <authorList>
            <person name="Poehlein A."/>
            <person name="Boeer T."/>
            <person name="Daniel R."/>
        </authorList>
    </citation>
    <scope>NUCLEOTIDE SEQUENCE [LARGE SCALE GENOMIC DNA]</scope>
    <source>
        <strain evidence="3 4">DSM 11254</strain>
    </source>
</reference>
<dbReference type="EMBL" id="CP046244">
    <property type="protein sequence ID" value="QGP92222.1"/>
    <property type="molecule type" value="Genomic_DNA"/>
</dbReference>
<dbReference type="PANTHER" id="PTHR38753">
    <property type="entry name" value="SLR1441 PROTEIN"/>
    <property type="match status" value="1"/>
</dbReference>
<proteinExistence type="predicted"/>
<dbReference type="Pfam" id="PF26618">
    <property type="entry name" value="DUF8196"/>
    <property type="match status" value="1"/>
</dbReference>
<evidence type="ECO:0000313" key="3">
    <source>
        <dbReference type="EMBL" id="QGP92222.1"/>
    </source>
</evidence>
<feature type="domain" description="DUF8196" evidence="2">
    <location>
        <begin position="91"/>
        <end position="198"/>
    </location>
</feature>